<accession>A0A7J0G6A3</accession>
<dbReference type="PANTHER" id="PTHR36382">
    <property type="entry name" value="OSJNBA0043L09.26 PROTEIN"/>
    <property type="match status" value="1"/>
</dbReference>
<dbReference type="AlphaFoldDB" id="A0A7J0G6A3"/>
<evidence type="ECO:0000313" key="2">
    <source>
        <dbReference type="Proteomes" id="UP000585474"/>
    </source>
</evidence>
<reference evidence="1 2" key="1">
    <citation type="submission" date="2019-07" db="EMBL/GenBank/DDBJ databases">
        <title>De Novo Assembly of kiwifruit Actinidia rufa.</title>
        <authorList>
            <person name="Sugita-Konishi S."/>
            <person name="Sato K."/>
            <person name="Mori E."/>
            <person name="Abe Y."/>
            <person name="Kisaki G."/>
            <person name="Hamano K."/>
            <person name="Suezawa K."/>
            <person name="Otani M."/>
            <person name="Fukuda T."/>
            <person name="Manabe T."/>
            <person name="Gomi K."/>
            <person name="Tabuchi M."/>
            <person name="Akimitsu K."/>
            <person name="Kataoka I."/>
        </authorList>
    </citation>
    <scope>NUCLEOTIDE SEQUENCE [LARGE SCALE GENOMIC DNA]</scope>
    <source>
        <strain evidence="2">cv. Fuchu</strain>
    </source>
</reference>
<evidence type="ECO:0000313" key="1">
    <source>
        <dbReference type="EMBL" id="GFZ06262.1"/>
    </source>
</evidence>
<name>A0A7J0G6A3_9ERIC</name>
<gene>
    <name evidence="1" type="ORF">Acr_18g0004320</name>
</gene>
<sequence>MNALTSPCKYNYKSTFLLNHTNSKPIVAPNKPMAVKRKVFVRASGSEGDQRRRSFFSLEEAGLVEISGLSTHERFLCRLTVHIITASTVISEQEGCPMEELNAGKISSLNLLRVISEQEGCSMEELNAGKVCDLFMKDKLRRELNLDSAVHQWDDSDFQL</sequence>
<dbReference type="OrthoDB" id="2020083at2759"/>
<dbReference type="EMBL" id="BJWL01000018">
    <property type="protein sequence ID" value="GFZ06262.1"/>
    <property type="molecule type" value="Genomic_DNA"/>
</dbReference>
<protein>
    <submittedName>
        <fullName evidence="1">Uncharacterized protein</fullName>
    </submittedName>
</protein>
<comment type="caution">
    <text evidence="1">The sequence shown here is derived from an EMBL/GenBank/DDBJ whole genome shotgun (WGS) entry which is preliminary data.</text>
</comment>
<organism evidence="1 2">
    <name type="scientific">Actinidia rufa</name>
    <dbReference type="NCBI Taxonomy" id="165716"/>
    <lineage>
        <taxon>Eukaryota</taxon>
        <taxon>Viridiplantae</taxon>
        <taxon>Streptophyta</taxon>
        <taxon>Embryophyta</taxon>
        <taxon>Tracheophyta</taxon>
        <taxon>Spermatophyta</taxon>
        <taxon>Magnoliopsida</taxon>
        <taxon>eudicotyledons</taxon>
        <taxon>Gunneridae</taxon>
        <taxon>Pentapetalae</taxon>
        <taxon>asterids</taxon>
        <taxon>Ericales</taxon>
        <taxon>Actinidiaceae</taxon>
        <taxon>Actinidia</taxon>
    </lineage>
</organism>
<dbReference type="PANTHER" id="PTHR36382:SF2">
    <property type="entry name" value="OS04G0635700 PROTEIN"/>
    <property type="match status" value="1"/>
</dbReference>
<dbReference type="Proteomes" id="UP000585474">
    <property type="component" value="Unassembled WGS sequence"/>
</dbReference>
<proteinExistence type="predicted"/>
<keyword evidence="2" id="KW-1185">Reference proteome</keyword>